<dbReference type="Proteomes" id="UP001153269">
    <property type="component" value="Unassembled WGS sequence"/>
</dbReference>
<protein>
    <submittedName>
        <fullName evidence="1">Uncharacterized protein</fullName>
    </submittedName>
</protein>
<evidence type="ECO:0000313" key="2">
    <source>
        <dbReference type="Proteomes" id="UP001153269"/>
    </source>
</evidence>
<reference evidence="1" key="1">
    <citation type="submission" date="2020-03" db="EMBL/GenBank/DDBJ databases">
        <authorList>
            <person name="Weist P."/>
        </authorList>
    </citation>
    <scope>NUCLEOTIDE SEQUENCE</scope>
</reference>
<sequence length="145" mass="16548">MGRCVREQEPVEAALRAQFPSESFIPPRATPWTDVVVSGTVTDIYRCVAEIRKKAELRRVVCVIQLCEALRPQMHRRSFVNFFKTPALGFISARPRIATAWWLKNTGISVKCSLESGTRPGRQQEEEKKECEPLTNVLIVTRVNY</sequence>
<gene>
    <name evidence="1" type="ORF">PLEPLA_LOCUS21804</name>
</gene>
<organism evidence="1 2">
    <name type="scientific">Pleuronectes platessa</name>
    <name type="common">European plaice</name>
    <dbReference type="NCBI Taxonomy" id="8262"/>
    <lineage>
        <taxon>Eukaryota</taxon>
        <taxon>Metazoa</taxon>
        <taxon>Chordata</taxon>
        <taxon>Craniata</taxon>
        <taxon>Vertebrata</taxon>
        <taxon>Euteleostomi</taxon>
        <taxon>Actinopterygii</taxon>
        <taxon>Neopterygii</taxon>
        <taxon>Teleostei</taxon>
        <taxon>Neoteleostei</taxon>
        <taxon>Acanthomorphata</taxon>
        <taxon>Carangaria</taxon>
        <taxon>Pleuronectiformes</taxon>
        <taxon>Pleuronectoidei</taxon>
        <taxon>Pleuronectidae</taxon>
        <taxon>Pleuronectes</taxon>
    </lineage>
</organism>
<dbReference type="EMBL" id="CADEAL010001589">
    <property type="protein sequence ID" value="CAB1433713.1"/>
    <property type="molecule type" value="Genomic_DNA"/>
</dbReference>
<keyword evidence="2" id="KW-1185">Reference proteome</keyword>
<accession>A0A9N7YQ34</accession>
<dbReference type="AlphaFoldDB" id="A0A9N7YQ34"/>
<comment type="caution">
    <text evidence="1">The sequence shown here is derived from an EMBL/GenBank/DDBJ whole genome shotgun (WGS) entry which is preliminary data.</text>
</comment>
<evidence type="ECO:0000313" key="1">
    <source>
        <dbReference type="EMBL" id="CAB1433713.1"/>
    </source>
</evidence>
<proteinExistence type="predicted"/>
<name>A0A9N7YQ34_PLEPL</name>